<evidence type="ECO:0000256" key="6">
    <source>
        <dbReference type="ARBA" id="ARBA00023224"/>
    </source>
</evidence>
<evidence type="ECO:0000256" key="1">
    <source>
        <dbReference type="ARBA" id="ARBA00012368"/>
    </source>
</evidence>
<dbReference type="FunFam" id="3.20.20.190:FF:000061">
    <property type="entry name" value="Phosphoinositide phospholipase C"/>
    <property type="match status" value="1"/>
</dbReference>
<dbReference type="SMART" id="SM00149">
    <property type="entry name" value="PLCYc"/>
    <property type="match status" value="1"/>
</dbReference>
<accession>A0A836H089</accession>
<dbReference type="EMBL" id="JAFHLR010000030">
    <property type="protein sequence ID" value="KAG5472893.1"/>
    <property type="molecule type" value="Genomic_DNA"/>
</dbReference>
<dbReference type="InterPro" id="IPR000909">
    <property type="entry name" value="PLipase_C_PInositol-sp_X_dom"/>
</dbReference>
<dbReference type="CDD" id="cd08558">
    <property type="entry name" value="PI-PLCc_eukaryota"/>
    <property type="match status" value="1"/>
</dbReference>
<dbReference type="Gene3D" id="1.10.238.10">
    <property type="entry name" value="EF-hand"/>
    <property type="match status" value="2"/>
</dbReference>
<feature type="domain" description="EF-hand" evidence="10">
    <location>
        <begin position="150"/>
        <end position="185"/>
    </location>
</feature>
<reference evidence="12" key="1">
    <citation type="journal article" date="2021" name="Microbiol. Resour. Announc.">
        <title>LGAAP: Leishmaniinae Genome Assembly and Annotation Pipeline.</title>
        <authorList>
            <person name="Almutairi H."/>
            <person name="Urbaniak M.D."/>
            <person name="Bates M.D."/>
            <person name="Jariyapan N."/>
            <person name="Kwakye-Nuako G."/>
            <person name="Thomaz-Soccol V."/>
            <person name="Al-Salem W.S."/>
            <person name="Dillon R.J."/>
            <person name="Bates P.A."/>
            <person name="Gatherer D."/>
        </authorList>
    </citation>
    <scope>NUCLEOTIDE SEQUENCE [LARGE SCALE GENOMIC DNA]</scope>
</reference>
<dbReference type="AlphaFoldDB" id="A0A836H089"/>
<dbReference type="PRINTS" id="PR00390">
    <property type="entry name" value="PHPHLIPASEC"/>
</dbReference>
<gene>
    <name evidence="11" type="ORF">LSCM4_02218</name>
</gene>
<keyword evidence="3" id="KW-0106">Calcium</keyword>
<dbReference type="GO" id="GO:0016042">
    <property type="term" value="P:lipid catabolic process"/>
    <property type="evidence" value="ECO:0007669"/>
    <property type="project" value="UniProtKB-KW"/>
</dbReference>
<dbReference type="SUPFAM" id="SSF47473">
    <property type="entry name" value="EF-hand"/>
    <property type="match status" value="1"/>
</dbReference>
<dbReference type="InterPro" id="IPR018247">
    <property type="entry name" value="EF_Hand_1_Ca_BS"/>
</dbReference>
<dbReference type="EC" id="3.1.4.11" evidence="1 7"/>
<reference evidence="12" key="2">
    <citation type="journal article" date="2021" name="Sci. Data">
        <title>Chromosome-scale genome sequencing, assembly and annotation of six genomes from subfamily Leishmaniinae.</title>
        <authorList>
            <person name="Almutairi H."/>
            <person name="Urbaniak M.D."/>
            <person name="Bates M.D."/>
            <person name="Jariyapan N."/>
            <person name="Kwakye-Nuako G."/>
            <person name="Thomaz Soccol V."/>
            <person name="Al-Salem W.S."/>
            <person name="Dillon R.J."/>
            <person name="Bates P.A."/>
            <person name="Gatherer D."/>
        </authorList>
    </citation>
    <scope>NUCLEOTIDE SEQUENCE [LARGE SCALE GENOMIC DNA]</scope>
</reference>
<dbReference type="InterPro" id="IPR035892">
    <property type="entry name" value="C2_domain_sf"/>
</dbReference>
<dbReference type="Pfam" id="PF13499">
    <property type="entry name" value="EF-hand_7"/>
    <property type="match status" value="1"/>
</dbReference>
<dbReference type="Gene3D" id="2.60.40.150">
    <property type="entry name" value="C2 domain"/>
    <property type="match status" value="1"/>
</dbReference>
<feature type="domain" description="C2" evidence="8">
    <location>
        <begin position="590"/>
        <end position="714"/>
    </location>
</feature>
<dbReference type="SMART" id="SM00054">
    <property type="entry name" value="EFh"/>
    <property type="match status" value="2"/>
</dbReference>
<dbReference type="Proteomes" id="UP000674143">
    <property type="component" value="Unassembled WGS sequence"/>
</dbReference>
<dbReference type="SMR" id="A0A836H089"/>
<dbReference type="Pfam" id="PF13833">
    <property type="entry name" value="EF-hand_8"/>
    <property type="match status" value="1"/>
</dbReference>
<dbReference type="PANTHER" id="PTHR10336">
    <property type="entry name" value="PHOSPHOINOSITIDE-SPECIFIC PHOSPHOLIPASE C FAMILY PROTEIN"/>
    <property type="match status" value="1"/>
</dbReference>
<evidence type="ECO:0000256" key="3">
    <source>
        <dbReference type="ARBA" id="ARBA00022837"/>
    </source>
</evidence>
<dbReference type="SUPFAM" id="SSF49562">
    <property type="entry name" value="C2 domain (Calcium/lipid-binding domain, CaLB)"/>
    <property type="match status" value="1"/>
</dbReference>
<dbReference type="Pfam" id="PF00168">
    <property type="entry name" value="C2"/>
    <property type="match status" value="1"/>
</dbReference>
<dbReference type="InterPro" id="IPR017946">
    <property type="entry name" value="PLC-like_Pdiesterase_TIM-brl"/>
</dbReference>
<dbReference type="GeneID" id="92358186"/>
<dbReference type="PANTHER" id="PTHR10336:SF36">
    <property type="entry name" value="1-PHOSPHATIDYLINOSITOL 4,5-BISPHOSPHATE PHOSPHODIESTERASE BETA-4"/>
    <property type="match status" value="1"/>
</dbReference>
<dbReference type="InterPro" id="IPR011992">
    <property type="entry name" value="EF-hand-dom_pair"/>
</dbReference>
<dbReference type="RefSeq" id="XP_067061289.1">
    <property type="nucleotide sequence ID" value="XM_067204252.1"/>
</dbReference>
<dbReference type="InterPro" id="IPR000008">
    <property type="entry name" value="C2_dom"/>
</dbReference>
<evidence type="ECO:0000313" key="11">
    <source>
        <dbReference type="EMBL" id="KAG5472893.1"/>
    </source>
</evidence>
<dbReference type="SMART" id="SM00239">
    <property type="entry name" value="C2"/>
    <property type="match status" value="1"/>
</dbReference>
<dbReference type="SUPFAM" id="SSF51695">
    <property type="entry name" value="PLC-like phosphodiesterases"/>
    <property type="match status" value="1"/>
</dbReference>
<evidence type="ECO:0000259" key="10">
    <source>
        <dbReference type="PROSITE" id="PS50222"/>
    </source>
</evidence>
<dbReference type="PROSITE" id="PS50004">
    <property type="entry name" value="C2"/>
    <property type="match status" value="1"/>
</dbReference>
<dbReference type="GO" id="GO:0004435">
    <property type="term" value="F:phosphatidylinositol-4,5-bisphosphate phospholipase C activity"/>
    <property type="evidence" value="ECO:0007669"/>
    <property type="project" value="UniProtKB-EC"/>
</dbReference>
<evidence type="ECO:0000256" key="5">
    <source>
        <dbReference type="ARBA" id="ARBA00023098"/>
    </source>
</evidence>
<dbReference type="CDD" id="cd00275">
    <property type="entry name" value="C2_PLC_like"/>
    <property type="match status" value="1"/>
</dbReference>
<dbReference type="Pfam" id="PF00387">
    <property type="entry name" value="PI-PLC-Y"/>
    <property type="match status" value="1"/>
</dbReference>
<evidence type="ECO:0000256" key="2">
    <source>
        <dbReference type="ARBA" id="ARBA00022801"/>
    </source>
</evidence>
<keyword evidence="12" id="KW-1185">Reference proteome</keyword>
<dbReference type="CDD" id="cd15898">
    <property type="entry name" value="EFh_PI-PLC"/>
    <property type="match status" value="1"/>
</dbReference>
<dbReference type="SMART" id="SM00148">
    <property type="entry name" value="PLCXc"/>
    <property type="match status" value="1"/>
</dbReference>
<evidence type="ECO:0000256" key="4">
    <source>
        <dbReference type="ARBA" id="ARBA00022963"/>
    </source>
</evidence>
<dbReference type="KEGG" id="loi:92358186"/>
<keyword evidence="4 7" id="KW-0442">Lipid degradation</keyword>
<name>A0A836H089_9TRYP</name>
<feature type="domain" description="PI-PLC Y-box" evidence="9">
    <location>
        <begin position="507"/>
        <end position="596"/>
    </location>
</feature>
<dbReference type="GO" id="GO:0051209">
    <property type="term" value="P:release of sequestered calcium ion into cytosol"/>
    <property type="evidence" value="ECO:0007669"/>
    <property type="project" value="TreeGrafter"/>
</dbReference>
<evidence type="ECO:0000256" key="7">
    <source>
        <dbReference type="RuleBase" id="RU361133"/>
    </source>
</evidence>
<keyword evidence="5 7" id="KW-0443">Lipid metabolism</keyword>
<dbReference type="GO" id="GO:0005509">
    <property type="term" value="F:calcium ion binding"/>
    <property type="evidence" value="ECO:0007669"/>
    <property type="project" value="InterPro"/>
</dbReference>
<dbReference type="InterPro" id="IPR001192">
    <property type="entry name" value="PI-PLC_fam"/>
</dbReference>
<evidence type="ECO:0000259" key="8">
    <source>
        <dbReference type="PROSITE" id="PS50004"/>
    </source>
</evidence>
<dbReference type="PROSITE" id="PS50008">
    <property type="entry name" value="PIPLC_Y_DOMAIN"/>
    <property type="match status" value="1"/>
</dbReference>
<proteinExistence type="predicted"/>
<dbReference type="PROSITE" id="PS50007">
    <property type="entry name" value="PIPLC_X_DOMAIN"/>
    <property type="match status" value="1"/>
</dbReference>
<protein>
    <recommendedName>
        <fullName evidence="1 7">Phosphoinositide phospholipase C</fullName>
        <ecNumber evidence="1 7">3.1.4.11</ecNumber>
    </recommendedName>
</protein>
<keyword evidence="2 7" id="KW-0378">Hydrolase</keyword>
<comment type="catalytic activity">
    <reaction evidence="7">
        <text>a 1,2-diacyl-sn-glycero-3-phospho-(1D-myo-inositol-4,5-bisphosphate) + H2O = 1D-myo-inositol 1,4,5-trisphosphate + a 1,2-diacyl-sn-glycerol + H(+)</text>
        <dbReference type="Rhea" id="RHEA:33179"/>
        <dbReference type="ChEBI" id="CHEBI:15377"/>
        <dbReference type="ChEBI" id="CHEBI:15378"/>
        <dbReference type="ChEBI" id="CHEBI:17815"/>
        <dbReference type="ChEBI" id="CHEBI:58456"/>
        <dbReference type="ChEBI" id="CHEBI:203600"/>
        <dbReference type="EC" id="3.1.4.11"/>
    </reaction>
</comment>
<dbReference type="Pfam" id="PF00388">
    <property type="entry name" value="PI-PLC-X"/>
    <property type="match status" value="1"/>
</dbReference>
<dbReference type="PROSITE" id="PS50222">
    <property type="entry name" value="EF_HAND_2"/>
    <property type="match status" value="2"/>
</dbReference>
<dbReference type="InterPro" id="IPR002048">
    <property type="entry name" value="EF_hand_dom"/>
</dbReference>
<dbReference type="InterPro" id="IPR001711">
    <property type="entry name" value="PLipase_C_Pinositol-sp_Y"/>
</dbReference>
<keyword evidence="6" id="KW-0807">Transducer</keyword>
<feature type="domain" description="EF-hand" evidence="10">
    <location>
        <begin position="186"/>
        <end position="221"/>
    </location>
</feature>
<dbReference type="PROSITE" id="PS00018">
    <property type="entry name" value="EF_HAND_1"/>
    <property type="match status" value="1"/>
</dbReference>
<dbReference type="Gene3D" id="3.20.20.190">
    <property type="entry name" value="Phosphatidylinositol (PI) phosphodiesterase"/>
    <property type="match status" value="1"/>
</dbReference>
<evidence type="ECO:0000313" key="12">
    <source>
        <dbReference type="Proteomes" id="UP000674143"/>
    </source>
</evidence>
<sequence>MPTRSICATLPDPPKTKEELVAVQDLLARLKVPVIVRRVTKGNVVVRRAISLTADGRALEYTPTKKSKRQTLLFWDLYEVTKMDPASKVYRRAKLNSSTDVIVEMNTRTHYGWRIVFDDKASANTWLQMISYKMKGCHLVSNGVVPTEDTLKGCIRATWERADTNRDGKVDFKEAKKMMVRMNVEISDDLLAVLVRKHDASGDGALDLEEFTTLFIDLTQHDELRPLFASFAADVDWMTRDEFDRFLKAQGDTPSDSLFNALMPDKDGRISFTEFVQYLLSPRLNPALDPAHQTGVVDDMTHPLKDYFINSSHNTYLSGDQFKSSSHIEMYKRALLAGCRCVELDCWDGKDGEPVIYHGYTRTSKILFVDAIDTIRRHAFTASPFPVILSLEVHTSDAQCKVMANCLRSVLGDMLITTKGTPGMAYTPDSLKGKILVKWKLPGKDVDDVEEAVDDADSNVNANVAGSPSQKVETSAQGALSHLLSSCVALGAFKTSDWGRDAEPHYVQSYVETKVNELAQSNHNELVVQTSHMMVRVYPKGTRIGSSNYNPTTSWSVGAQLVALNYQTWDDDMRMNDGMFSLNKGCGYVLKPKYLREPSSKAKATPCTIIVTVLSGTQIPKPSLQNKGDIADPYVKLSINKRDRTEVKTAVVRNNGLNPFWMETFTLSCESREVDVLTVKVMDEDTTSANDSVCQMVIPVRALRTGYRAVPMKLCKNGASLPGASILCKFEIVDQWQQS</sequence>
<dbReference type="GO" id="GO:0048015">
    <property type="term" value="P:phosphatidylinositol-mediated signaling"/>
    <property type="evidence" value="ECO:0007669"/>
    <property type="project" value="TreeGrafter"/>
</dbReference>
<organism evidence="11 12">
    <name type="scientific">Leishmania orientalis</name>
    <dbReference type="NCBI Taxonomy" id="2249476"/>
    <lineage>
        <taxon>Eukaryota</taxon>
        <taxon>Discoba</taxon>
        <taxon>Euglenozoa</taxon>
        <taxon>Kinetoplastea</taxon>
        <taxon>Metakinetoplastina</taxon>
        <taxon>Trypanosomatida</taxon>
        <taxon>Trypanosomatidae</taxon>
        <taxon>Leishmaniinae</taxon>
        <taxon>Leishmania</taxon>
    </lineage>
</organism>
<evidence type="ECO:0000259" key="9">
    <source>
        <dbReference type="PROSITE" id="PS50008"/>
    </source>
</evidence>
<comment type="caution">
    <text evidence="11">The sequence shown here is derived from an EMBL/GenBank/DDBJ whole genome shotgun (WGS) entry which is preliminary data.</text>
</comment>